<accession>A0ABT6ZCW8</accession>
<sequence>MTFDAIAEESTVEVSVSHWNDPGEDDWHITIDIGPWEINTNSTPALAAELDREFANLRSIVDQVEARVREFHRQHVGLAVRRQVGVDEHLLRLADA</sequence>
<organism evidence="1 2">
    <name type="scientific">Microbacterium dauci</name>
    <dbReference type="NCBI Taxonomy" id="3048008"/>
    <lineage>
        <taxon>Bacteria</taxon>
        <taxon>Bacillati</taxon>
        <taxon>Actinomycetota</taxon>
        <taxon>Actinomycetes</taxon>
        <taxon>Micrococcales</taxon>
        <taxon>Microbacteriaceae</taxon>
        <taxon>Microbacterium</taxon>
    </lineage>
</organism>
<keyword evidence="2" id="KW-1185">Reference proteome</keyword>
<reference evidence="1 2" key="1">
    <citation type="submission" date="2023-05" db="EMBL/GenBank/DDBJ databases">
        <title>Microbacterium dauci sp.nov., Isolated from Carrot Rhizosphere Soil.</title>
        <authorList>
            <person name="Xiao Z."/>
            <person name="Zheng J."/>
        </authorList>
    </citation>
    <scope>NUCLEOTIDE SEQUENCE [LARGE SCALE GENOMIC DNA]</scope>
    <source>
        <strain evidence="1 2">LX3-4</strain>
    </source>
</reference>
<gene>
    <name evidence="1" type="ORF">QNI14_04915</name>
</gene>
<evidence type="ECO:0000313" key="1">
    <source>
        <dbReference type="EMBL" id="MDJ1113788.1"/>
    </source>
</evidence>
<comment type="caution">
    <text evidence="1">The sequence shown here is derived from an EMBL/GenBank/DDBJ whole genome shotgun (WGS) entry which is preliminary data.</text>
</comment>
<evidence type="ECO:0000313" key="2">
    <source>
        <dbReference type="Proteomes" id="UP001321481"/>
    </source>
</evidence>
<name>A0ABT6ZCW8_9MICO</name>
<dbReference type="RefSeq" id="WP_283715260.1">
    <property type="nucleotide sequence ID" value="NZ_JASJND010000003.1"/>
</dbReference>
<dbReference type="EMBL" id="JASJND010000003">
    <property type="protein sequence ID" value="MDJ1113788.1"/>
    <property type="molecule type" value="Genomic_DNA"/>
</dbReference>
<proteinExistence type="predicted"/>
<protein>
    <submittedName>
        <fullName evidence="1">Uncharacterized protein</fullName>
    </submittedName>
</protein>
<dbReference type="Proteomes" id="UP001321481">
    <property type="component" value="Unassembled WGS sequence"/>
</dbReference>